<accession>A0A3R6CTT0</accession>
<protein>
    <recommendedName>
        <fullName evidence="1">ABC-three component systems C-terminal domain-containing protein</fullName>
    </recommendedName>
</protein>
<gene>
    <name evidence="2" type="ORF">DW707_02095</name>
</gene>
<dbReference type="Proteomes" id="UP000286271">
    <property type="component" value="Unassembled WGS sequence"/>
</dbReference>
<dbReference type="SUPFAM" id="SSF50494">
    <property type="entry name" value="Trypsin-like serine proteases"/>
    <property type="match status" value="1"/>
</dbReference>
<dbReference type="RefSeq" id="WP_118929698.1">
    <property type="nucleotide sequence ID" value="NZ_QSKW01000002.1"/>
</dbReference>
<dbReference type="AlphaFoldDB" id="A0A3R6CTT0"/>
<evidence type="ECO:0000313" key="3">
    <source>
        <dbReference type="Proteomes" id="UP000286271"/>
    </source>
</evidence>
<dbReference type="InterPro" id="IPR046916">
    <property type="entry name" value="ABC-3C_CTD4"/>
</dbReference>
<dbReference type="InterPro" id="IPR009003">
    <property type="entry name" value="Peptidase_S1_PA"/>
</dbReference>
<feature type="domain" description="ABC-three component systems C-terminal" evidence="1">
    <location>
        <begin position="198"/>
        <end position="407"/>
    </location>
</feature>
<reference evidence="2 3" key="1">
    <citation type="submission" date="2018-08" db="EMBL/GenBank/DDBJ databases">
        <title>A genome reference for cultivated species of the human gut microbiota.</title>
        <authorList>
            <person name="Zou Y."/>
            <person name="Xue W."/>
            <person name="Luo G."/>
        </authorList>
    </citation>
    <scope>NUCLEOTIDE SEQUENCE [LARGE SCALE GENOMIC DNA]</scope>
    <source>
        <strain evidence="2 3">AM27-11</strain>
    </source>
</reference>
<evidence type="ECO:0000259" key="1">
    <source>
        <dbReference type="Pfam" id="PF20280"/>
    </source>
</evidence>
<sequence>METDFYDKVVVKVKYKGSEGSGILISDIENNNSYLISAWHCFYKQHDIDYREIEIYRQEKNELKPVCLNYKDKIIIEQTDIIILELDYLEDIPQYQIVCPELRDQVAFVGFPNGLKDKECMTHRYINRGEINDFPNEFIIQVNSERDFDTYSSDAKQNMSGYSGCGIFIESKTISYLCGIITELGSEEGLFSFVNGISIIDIEDKLYQVKNIHLPNAKWGSFEKFIESTLSIFEEPLANICSVQIPEIVENVTPDSILEHCGNKIVWPYSNKSIQKQEVWEEWLLYLIIRCIESRDNVRNEGFYIIKNEEKNRKVKVLYATNHITLPEFLKDYLGNAYQDISPGQIMIIKTERTPAAKRLPKQKIKNIVSNISSTIGKENHLYIDDVEANISEMSVIHIDALVDEMINFTEQEENEELRGQELAKKLGERIVEVLYGI</sequence>
<evidence type="ECO:0000313" key="2">
    <source>
        <dbReference type="EMBL" id="RHF00020.1"/>
    </source>
</evidence>
<comment type="caution">
    <text evidence="2">The sequence shown here is derived from an EMBL/GenBank/DDBJ whole genome shotgun (WGS) entry which is preliminary data.</text>
</comment>
<dbReference type="Pfam" id="PF20280">
    <property type="entry name" value="CTD4"/>
    <property type="match status" value="1"/>
</dbReference>
<organism evidence="2 3">
    <name type="scientific">Roseburia inulinivorans</name>
    <dbReference type="NCBI Taxonomy" id="360807"/>
    <lineage>
        <taxon>Bacteria</taxon>
        <taxon>Bacillati</taxon>
        <taxon>Bacillota</taxon>
        <taxon>Clostridia</taxon>
        <taxon>Lachnospirales</taxon>
        <taxon>Lachnospiraceae</taxon>
        <taxon>Roseburia</taxon>
    </lineage>
</organism>
<name>A0A3R6CTT0_9FIRM</name>
<dbReference type="EMBL" id="QSKW01000002">
    <property type="protein sequence ID" value="RHF00020.1"/>
    <property type="molecule type" value="Genomic_DNA"/>
</dbReference>
<proteinExistence type="predicted"/>